<evidence type="ECO:0000256" key="1">
    <source>
        <dbReference type="SAM" id="Phobius"/>
    </source>
</evidence>
<proteinExistence type="predicted"/>
<organism evidence="2 3">
    <name type="scientific">Pedobacter jamesrossensis</name>
    <dbReference type="NCBI Taxonomy" id="1908238"/>
    <lineage>
        <taxon>Bacteria</taxon>
        <taxon>Pseudomonadati</taxon>
        <taxon>Bacteroidota</taxon>
        <taxon>Sphingobacteriia</taxon>
        <taxon>Sphingobacteriales</taxon>
        <taxon>Sphingobacteriaceae</taxon>
        <taxon>Pedobacter</taxon>
    </lineage>
</organism>
<dbReference type="EMBL" id="JBHSBY010000108">
    <property type="protein sequence ID" value="MFC4197240.1"/>
    <property type="molecule type" value="Genomic_DNA"/>
</dbReference>
<feature type="transmembrane region" description="Helical" evidence="1">
    <location>
        <begin position="181"/>
        <end position="200"/>
    </location>
</feature>
<feature type="transmembrane region" description="Helical" evidence="1">
    <location>
        <begin position="157"/>
        <end position="175"/>
    </location>
</feature>
<accession>A0ABV8NJN3</accession>
<evidence type="ECO:0000313" key="3">
    <source>
        <dbReference type="Proteomes" id="UP001595792"/>
    </source>
</evidence>
<protein>
    <recommendedName>
        <fullName evidence="4">Lipoprotein</fullName>
    </recommendedName>
</protein>
<comment type="caution">
    <text evidence="2">The sequence shown here is derived from an EMBL/GenBank/DDBJ whole genome shotgun (WGS) entry which is preliminary data.</text>
</comment>
<reference evidence="3" key="1">
    <citation type="journal article" date="2019" name="Int. J. Syst. Evol. Microbiol.">
        <title>The Global Catalogue of Microorganisms (GCM) 10K type strain sequencing project: providing services to taxonomists for standard genome sequencing and annotation.</title>
        <authorList>
            <consortium name="The Broad Institute Genomics Platform"/>
            <consortium name="The Broad Institute Genome Sequencing Center for Infectious Disease"/>
            <person name="Wu L."/>
            <person name="Ma J."/>
        </authorList>
    </citation>
    <scope>NUCLEOTIDE SEQUENCE [LARGE SCALE GENOMIC DNA]</scope>
    <source>
        <strain evidence="3">CCM 8689</strain>
    </source>
</reference>
<keyword evidence="1" id="KW-0812">Transmembrane</keyword>
<evidence type="ECO:0000313" key="2">
    <source>
        <dbReference type="EMBL" id="MFC4197240.1"/>
    </source>
</evidence>
<dbReference type="RefSeq" id="WP_378960668.1">
    <property type="nucleotide sequence ID" value="NZ_JBHRXC010000016.1"/>
</dbReference>
<gene>
    <name evidence="2" type="ORF">ACFOUY_11070</name>
</gene>
<sequence>MKKHLSKRLYTIISFIVCNIYLTGCVLNIDQKKANKMLTNDYCAIPIQSEINPSKTSIKELDKINPDLLRRIGIENSELIQSIGLIEPLIKLSISESSTVNLNKENKTEALMDVNQKLMLARDIIGEITGELDCEAVRATRIRDYLASLGTKRNNNLTIAAIFSGAVTGLAPLVIKNQNPQNAVVIAGSALSAALGVAVLTNNKKKVEFLHERNLLGEIWNTPGDRKYLPDFIWTMLTSKIDQSANSISDLQRIRNRWSKLELSGMDKKQEKVLFGQGGTYTQDELSTRISLLNELSTEIRLLNIRMTKLSLILNDRK</sequence>
<evidence type="ECO:0008006" key="4">
    <source>
        <dbReference type="Google" id="ProtNLM"/>
    </source>
</evidence>
<dbReference type="Proteomes" id="UP001595792">
    <property type="component" value="Unassembled WGS sequence"/>
</dbReference>
<name>A0ABV8NJN3_9SPHI</name>
<keyword evidence="3" id="KW-1185">Reference proteome</keyword>
<feature type="transmembrane region" description="Helical" evidence="1">
    <location>
        <begin position="12"/>
        <end position="29"/>
    </location>
</feature>
<keyword evidence="1" id="KW-0472">Membrane</keyword>
<keyword evidence="1" id="KW-1133">Transmembrane helix</keyword>